<feature type="region of interest" description="Disordered" evidence="1">
    <location>
        <begin position="58"/>
        <end position="212"/>
    </location>
</feature>
<dbReference type="RefSeq" id="WP_145313062.1">
    <property type="nucleotide sequence ID" value="NZ_CP037452.1"/>
</dbReference>
<protein>
    <submittedName>
        <fullName evidence="3">Uncharacterized protein</fullName>
    </submittedName>
</protein>
<keyword evidence="2" id="KW-0472">Membrane</keyword>
<feature type="transmembrane region" description="Helical" evidence="2">
    <location>
        <begin position="12"/>
        <end position="32"/>
    </location>
</feature>
<dbReference type="Proteomes" id="UP000318313">
    <property type="component" value="Chromosome"/>
</dbReference>
<reference evidence="3 4" key="1">
    <citation type="submission" date="2019-03" db="EMBL/GenBank/DDBJ databases">
        <title>Deep-cultivation of Planctomycetes and their phenomic and genomic characterization uncovers novel biology.</title>
        <authorList>
            <person name="Wiegand S."/>
            <person name="Jogler M."/>
            <person name="Boedeker C."/>
            <person name="Pinto D."/>
            <person name="Vollmers J."/>
            <person name="Rivas-Marin E."/>
            <person name="Kohn T."/>
            <person name="Peeters S.H."/>
            <person name="Heuer A."/>
            <person name="Rast P."/>
            <person name="Oberbeckmann S."/>
            <person name="Bunk B."/>
            <person name="Jeske O."/>
            <person name="Meyerdierks A."/>
            <person name="Storesund J.E."/>
            <person name="Kallscheuer N."/>
            <person name="Luecker S."/>
            <person name="Lage O.M."/>
            <person name="Pohl T."/>
            <person name="Merkel B.J."/>
            <person name="Hornburger P."/>
            <person name="Mueller R.-W."/>
            <person name="Bruemmer F."/>
            <person name="Labrenz M."/>
            <person name="Spormann A.M."/>
            <person name="Op den Camp H."/>
            <person name="Overmann J."/>
            <person name="Amann R."/>
            <person name="Jetten M.S.M."/>
            <person name="Mascher T."/>
            <person name="Medema M.H."/>
            <person name="Devos D.P."/>
            <person name="Kaster A.-K."/>
            <person name="Ovreas L."/>
            <person name="Rohde M."/>
            <person name="Galperin M.Y."/>
            <person name="Jogler C."/>
        </authorList>
    </citation>
    <scope>NUCLEOTIDE SEQUENCE [LARGE SCALE GENOMIC DNA]</scope>
    <source>
        <strain evidence="3 4">Enr17</strain>
    </source>
</reference>
<keyword evidence="4" id="KW-1185">Reference proteome</keyword>
<feature type="compositionally biased region" description="Basic and acidic residues" evidence="1">
    <location>
        <begin position="170"/>
        <end position="188"/>
    </location>
</feature>
<evidence type="ECO:0000256" key="1">
    <source>
        <dbReference type="SAM" id="MobiDB-lite"/>
    </source>
</evidence>
<dbReference type="EMBL" id="CP037452">
    <property type="protein sequence ID" value="QDV53489.1"/>
    <property type="molecule type" value="Genomic_DNA"/>
</dbReference>
<sequence length="233" mass="26468">MDIPILAADWVGVIVGIIFLLVSAASAISNIAKEKNKGQPGKVKEKAALQKELEKFLQDAMNPQQKKKEKPAEIDFFDEDEVEIVPEPPVRQQPQRRQRKQRQTRSQQGQRAQKSAGASSQVTPEPKKPHLTHRERAAIRSQEQAKRMGGSVRDRLERKQQSHIQTRLTSHIESKVGEHFSETFGSRRKESRKSTSKTGGSKVIRSMLRNPQSFRQAIILNEILSPPKSRRRS</sequence>
<evidence type="ECO:0000256" key="2">
    <source>
        <dbReference type="SAM" id="Phobius"/>
    </source>
</evidence>
<name>A0A518IKA8_9PLAN</name>
<dbReference type="AlphaFoldDB" id="A0A518IKA8"/>
<dbReference type="KEGG" id="gfm:Enr17x_55640"/>
<keyword evidence="2" id="KW-0812">Transmembrane</keyword>
<feature type="compositionally biased region" description="Low complexity" evidence="1">
    <location>
        <begin position="104"/>
        <end position="113"/>
    </location>
</feature>
<dbReference type="OrthoDB" id="278358at2"/>
<feature type="compositionally biased region" description="Basic and acidic residues" evidence="1">
    <location>
        <begin position="125"/>
        <end position="160"/>
    </location>
</feature>
<feature type="compositionally biased region" description="Basic residues" evidence="1">
    <location>
        <begin position="94"/>
        <end position="103"/>
    </location>
</feature>
<evidence type="ECO:0000313" key="3">
    <source>
        <dbReference type="EMBL" id="QDV53489.1"/>
    </source>
</evidence>
<organism evidence="3 4">
    <name type="scientific">Gimesia fumaroli</name>
    <dbReference type="NCBI Taxonomy" id="2527976"/>
    <lineage>
        <taxon>Bacteria</taxon>
        <taxon>Pseudomonadati</taxon>
        <taxon>Planctomycetota</taxon>
        <taxon>Planctomycetia</taxon>
        <taxon>Planctomycetales</taxon>
        <taxon>Planctomycetaceae</taxon>
        <taxon>Gimesia</taxon>
    </lineage>
</organism>
<accession>A0A518IKA8</accession>
<proteinExistence type="predicted"/>
<keyword evidence="2" id="KW-1133">Transmembrane helix</keyword>
<feature type="compositionally biased region" description="Acidic residues" evidence="1">
    <location>
        <begin position="75"/>
        <end position="84"/>
    </location>
</feature>
<gene>
    <name evidence="3" type="ORF">Enr17x_55640</name>
</gene>
<evidence type="ECO:0000313" key="4">
    <source>
        <dbReference type="Proteomes" id="UP000318313"/>
    </source>
</evidence>